<dbReference type="PANTHER" id="PTHR31062">
    <property type="entry name" value="XYLOGLUCAN ENDOTRANSGLUCOSYLASE/HYDROLASE PROTEIN 8-RELATED"/>
    <property type="match status" value="1"/>
</dbReference>
<feature type="transmembrane region" description="Helical" evidence="11">
    <location>
        <begin position="25"/>
        <end position="45"/>
    </location>
</feature>
<dbReference type="GO" id="GO:0016762">
    <property type="term" value="F:xyloglucan:xyloglucosyl transferase activity"/>
    <property type="evidence" value="ECO:0007669"/>
    <property type="project" value="UniProtKB-EC"/>
</dbReference>
<evidence type="ECO:0000313" key="13">
    <source>
        <dbReference type="EMBL" id="KAK4777893.1"/>
    </source>
</evidence>
<evidence type="ECO:0000256" key="4">
    <source>
        <dbReference type="ARBA" id="ARBA00022679"/>
    </source>
</evidence>
<keyword evidence="3 10" id="KW-0964">Secreted</keyword>
<feature type="active site" description="Proton donor" evidence="9">
    <location>
        <position position="153"/>
    </location>
</feature>
<evidence type="ECO:0000256" key="11">
    <source>
        <dbReference type="SAM" id="Phobius"/>
    </source>
</evidence>
<comment type="PTM">
    <text evidence="10">Contains at least one intrachain disulfide bond essential for its enzymatic activity.</text>
</comment>
<evidence type="ECO:0000256" key="2">
    <source>
        <dbReference type="ARBA" id="ARBA00022523"/>
    </source>
</evidence>
<dbReference type="Proteomes" id="UP001345219">
    <property type="component" value="Chromosome 14"/>
</dbReference>
<proteinExistence type="inferred from homology"/>
<dbReference type="EC" id="2.4.1.207" evidence="10"/>
<feature type="active site" description="Nucleophile" evidence="9">
    <location>
        <position position="149"/>
    </location>
</feature>
<comment type="similarity">
    <text evidence="10">Belongs to the glycosyl hydrolase 16 family.</text>
</comment>
<dbReference type="GO" id="GO:0004553">
    <property type="term" value="F:hydrolase activity, hydrolyzing O-glycosyl compounds"/>
    <property type="evidence" value="ECO:0007669"/>
    <property type="project" value="InterPro"/>
</dbReference>
<feature type="transmembrane region" description="Helical" evidence="11">
    <location>
        <begin position="112"/>
        <end position="137"/>
    </location>
</feature>
<dbReference type="GO" id="GO:0048046">
    <property type="term" value="C:apoplast"/>
    <property type="evidence" value="ECO:0007669"/>
    <property type="project" value="UniProtKB-SubCell"/>
</dbReference>
<keyword evidence="11" id="KW-1133">Transmembrane helix</keyword>
<keyword evidence="1 10" id="KW-0134">Cell wall</keyword>
<dbReference type="AlphaFoldDB" id="A0AAN7L7P8"/>
<dbReference type="Gene3D" id="2.60.120.200">
    <property type="match status" value="1"/>
</dbReference>
<evidence type="ECO:0000313" key="14">
    <source>
        <dbReference type="Proteomes" id="UP001345219"/>
    </source>
</evidence>
<feature type="domain" description="GH16" evidence="12">
    <location>
        <begin position="4"/>
        <end position="264"/>
    </location>
</feature>
<dbReference type="EMBL" id="JAXIOK010000002">
    <property type="protein sequence ID" value="KAK4777893.1"/>
    <property type="molecule type" value="Genomic_DNA"/>
</dbReference>
<keyword evidence="14" id="KW-1185">Reference proteome</keyword>
<name>A0AAN7L7P8_9MYRT</name>
<dbReference type="PROSITE" id="PS51762">
    <property type="entry name" value="GH16_2"/>
    <property type="match status" value="1"/>
</dbReference>
<protein>
    <recommendedName>
        <fullName evidence="10">Xyloglucan endotransglucosylase/hydrolase</fullName>
        <ecNumber evidence="10">2.4.1.207</ecNumber>
    </recommendedName>
</protein>
<evidence type="ECO:0000256" key="7">
    <source>
        <dbReference type="ARBA" id="ARBA00023295"/>
    </source>
</evidence>
<accession>A0AAN7L7P8</accession>
<dbReference type="InterPro" id="IPR000757">
    <property type="entry name" value="Beta-glucanase-like"/>
</dbReference>
<keyword evidence="4 10" id="KW-0808">Transferase</keyword>
<dbReference type="InterPro" id="IPR013320">
    <property type="entry name" value="ConA-like_dom_sf"/>
</dbReference>
<comment type="caution">
    <text evidence="13">The sequence shown here is derived from an EMBL/GenBank/DDBJ whole genome shotgun (WGS) entry which is preliminary data.</text>
</comment>
<evidence type="ECO:0000256" key="6">
    <source>
        <dbReference type="ARBA" id="ARBA00023157"/>
    </source>
</evidence>
<keyword evidence="11" id="KW-0812">Transmembrane</keyword>
<evidence type="ECO:0000256" key="5">
    <source>
        <dbReference type="ARBA" id="ARBA00022801"/>
    </source>
</evidence>
<evidence type="ECO:0000256" key="9">
    <source>
        <dbReference type="PIRSR" id="PIRSR005604-1"/>
    </source>
</evidence>
<dbReference type="GO" id="GO:0010411">
    <property type="term" value="P:xyloglucan metabolic process"/>
    <property type="evidence" value="ECO:0007669"/>
    <property type="project" value="InterPro"/>
</dbReference>
<keyword evidence="7 10" id="KW-0326">Glycosidase</keyword>
<comment type="function">
    <text evidence="10">Catalyzes xyloglucan endohydrolysis (XEH) and/or endotransglycosylation (XET). Cleaves and religates xyloglucan polymers, an essential constituent of the primary cell wall, and thereby participates in cell wall construction of growing tissues.</text>
</comment>
<dbReference type="GO" id="GO:0071555">
    <property type="term" value="P:cell wall organization"/>
    <property type="evidence" value="ECO:0007669"/>
    <property type="project" value="UniProtKB-KW"/>
</dbReference>
<dbReference type="Pfam" id="PF06955">
    <property type="entry name" value="XET_C"/>
    <property type="match status" value="1"/>
</dbReference>
<sequence>MQAAAYINSPTPPFQSASAHSMAPLLGKTLALSWALPMMMILSMAPSVSSRTRRYTAPTVSRLTDLFPHLSIDQAFNSSFGSSNIQLMGNGSAAYLSLSKSSGSGLASRNKYYYGFFSAAIKLPAGLSSGVVVAFYMSNGETFPHNHDEIDIELLGHDQRNGWVLQTNIYANGSVSTGREEKFYLWFDPTQQQHYYSIIWNSHHIVFLVDNIPVREFPRSGAFSPAYPSKPMSLYATIWDGSEWATHGGKYPVNYKYAPFVVSFSQVEAAGCISDPRQPPPTCTMKSSVSTDPVQGQDFTALSNQQQSAMAWARSKLMFYSYCKDTSRFKVMPAECR</sequence>
<comment type="subcellular location">
    <subcellularLocation>
        <location evidence="10">Secreted</location>
        <location evidence="10">Cell wall</location>
    </subcellularLocation>
    <subcellularLocation>
        <location evidence="10">Secreted</location>
        <location evidence="10">Extracellular space</location>
        <location evidence="10">Apoplast</location>
    </subcellularLocation>
</comment>
<dbReference type="PIRSF" id="PIRSF005604">
    <property type="entry name" value="XET"/>
    <property type="match status" value="1"/>
</dbReference>
<gene>
    <name evidence="13" type="ORF">SAY87_018080</name>
</gene>
<evidence type="ECO:0000256" key="8">
    <source>
        <dbReference type="ARBA" id="ARBA00023316"/>
    </source>
</evidence>
<dbReference type="InterPro" id="IPR010713">
    <property type="entry name" value="XET_C"/>
</dbReference>
<evidence type="ECO:0000256" key="1">
    <source>
        <dbReference type="ARBA" id="ARBA00022512"/>
    </source>
</evidence>
<dbReference type="SUPFAM" id="SSF49899">
    <property type="entry name" value="Concanavalin A-like lectins/glucanases"/>
    <property type="match status" value="1"/>
</dbReference>
<evidence type="ECO:0000259" key="12">
    <source>
        <dbReference type="PROSITE" id="PS51762"/>
    </source>
</evidence>
<organism evidence="13 14">
    <name type="scientific">Trapa incisa</name>
    <dbReference type="NCBI Taxonomy" id="236973"/>
    <lineage>
        <taxon>Eukaryota</taxon>
        <taxon>Viridiplantae</taxon>
        <taxon>Streptophyta</taxon>
        <taxon>Embryophyta</taxon>
        <taxon>Tracheophyta</taxon>
        <taxon>Spermatophyta</taxon>
        <taxon>Magnoliopsida</taxon>
        <taxon>eudicotyledons</taxon>
        <taxon>Gunneridae</taxon>
        <taxon>Pentapetalae</taxon>
        <taxon>rosids</taxon>
        <taxon>malvids</taxon>
        <taxon>Myrtales</taxon>
        <taxon>Lythraceae</taxon>
        <taxon>Trapa</taxon>
    </lineage>
</organism>
<keyword evidence="8 10" id="KW-0961">Cell wall biogenesis/degradation</keyword>
<evidence type="ECO:0000256" key="3">
    <source>
        <dbReference type="ARBA" id="ARBA00022525"/>
    </source>
</evidence>
<dbReference type="GO" id="GO:0042546">
    <property type="term" value="P:cell wall biogenesis"/>
    <property type="evidence" value="ECO:0007669"/>
    <property type="project" value="InterPro"/>
</dbReference>
<evidence type="ECO:0000256" key="10">
    <source>
        <dbReference type="RuleBase" id="RU361120"/>
    </source>
</evidence>
<dbReference type="InterPro" id="IPR016455">
    <property type="entry name" value="XTH"/>
</dbReference>
<keyword evidence="2 10" id="KW-0052">Apoplast</keyword>
<keyword evidence="11" id="KW-0472">Membrane</keyword>
<keyword evidence="5 10" id="KW-0378">Hydrolase</keyword>
<reference evidence="13 14" key="1">
    <citation type="journal article" date="2023" name="Hortic Res">
        <title>Pangenome of water caltrop reveals structural variations and asymmetric subgenome divergence after allopolyploidization.</title>
        <authorList>
            <person name="Zhang X."/>
            <person name="Chen Y."/>
            <person name="Wang L."/>
            <person name="Yuan Y."/>
            <person name="Fang M."/>
            <person name="Shi L."/>
            <person name="Lu R."/>
            <person name="Comes H.P."/>
            <person name="Ma Y."/>
            <person name="Chen Y."/>
            <person name="Huang G."/>
            <person name="Zhou Y."/>
            <person name="Zheng Z."/>
            <person name="Qiu Y."/>
        </authorList>
    </citation>
    <scope>NUCLEOTIDE SEQUENCE [LARGE SCALE GENOMIC DNA]</scope>
    <source>
        <tissue evidence="13">Roots</tissue>
    </source>
</reference>
<dbReference type="InterPro" id="IPR044791">
    <property type="entry name" value="Beta-glucanase/XTH"/>
</dbReference>
<dbReference type="Pfam" id="PF00722">
    <property type="entry name" value="Glyco_hydro_16"/>
    <property type="match status" value="1"/>
</dbReference>
<keyword evidence="6" id="KW-1015">Disulfide bond</keyword>